<dbReference type="InParanoid" id="A0A2T2ZVT4"/>
<dbReference type="EMBL" id="KZ678628">
    <property type="protein sequence ID" value="PSR77952.1"/>
    <property type="molecule type" value="Genomic_DNA"/>
</dbReference>
<gene>
    <name evidence="2" type="ORF">BD289DRAFT_486253</name>
</gene>
<organism evidence="2 3">
    <name type="scientific">Coniella lustricola</name>
    <dbReference type="NCBI Taxonomy" id="2025994"/>
    <lineage>
        <taxon>Eukaryota</taxon>
        <taxon>Fungi</taxon>
        <taxon>Dikarya</taxon>
        <taxon>Ascomycota</taxon>
        <taxon>Pezizomycotina</taxon>
        <taxon>Sordariomycetes</taxon>
        <taxon>Sordariomycetidae</taxon>
        <taxon>Diaporthales</taxon>
        <taxon>Schizoparmaceae</taxon>
        <taxon>Coniella</taxon>
    </lineage>
</organism>
<feature type="signal peptide" evidence="1">
    <location>
        <begin position="1"/>
        <end position="20"/>
    </location>
</feature>
<proteinExistence type="predicted"/>
<keyword evidence="3" id="KW-1185">Reference proteome</keyword>
<reference evidence="2 3" key="1">
    <citation type="journal article" date="2018" name="Mycol. Prog.">
        <title>Coniella lustricola, a new species from submerged detritus.</title>
        <authorList>
            <person name="Raudabaugh D.B."/>
            <person name="Iturriaga T."/>
            <person name="Carver A."/>
            <person name="Mondo S."/>
            <person name="Pangilinan J."/>
            <person name="Lipzen A."/>
            <person name="He G."/>
            <person name="Amirebrahimi M."/>
            <person name="Grigoriev I.V."/>
            <person name="Miller A.N."/>
        </authorList>
    </citation>
    <scope>NUCLEOTIDE SEQUENCE [LARGE SCALE GENOMIC DNA]</scope>
    <source>
        <strain evidence="2 3">B22-T-1</strain>
    </source>
</reference>
<dbReference type="Proteomes" id="UP000241462">
    <property type="component" value="Unassembled WGS sequence"/>
</dbReference>
<dbReference type="AlphaFoldDB" id="A0A2T2ZVT4"/>
<protein>
    <submittedName>
        <fullName evidence="2">Uncharacterized protein</fullName>
    </submittedName>
</protein>
<evidence type="ECO:0000313" key="2">
    <source>
        <dbReference type="EMBL" id="PSR77952.1"/>
    </source>
</evidence>
<keyword evidence="1" id="KW-0732">Signal</keyword>
<evidence type="ECO:0000313" key="3">
    <source>
        <dbReference type="Proteomes" id="UP000241462"/>
    </source>
</evidence>
<dbReference type="OrthoDB" id="10536422at2759"/>
<evidence type="ECO:0000256" key="1">
    <source>
        <dbReference type="SAM" id="SignalP"/>
    </source>
</evidence>
<feature type="chain" id="PRO_5015725058" evidence="1">
    <location>
        <begin position="21"/>
        <end position="241"/>
    </location>
</feature>
<accession>A0A2T2ZVT4</accession>
<name>A0A2T2ZVT4_9PEZI</name>
<sequence>MRFTNFITFGLFGVVALVNGFQDLNSCDVNAIDGSCYPNARDLSSELGFEARLVEANTRTPFDLKAWANRATEDTWPAKRSRIQPKALFELKKGQLNDNDGCDWALEENEYKLGNKLSGDDSVCVVDISGCSAVTITVPGKKTSTFHILEGEEAADSKTAAQLVKANVGTATTAVVAAFNKDTFDLIEAGMKNVFPDVLVEPLVYKGIDFTEGMRYKFAVDLTSGALTSSTYKSTAKKQAQ</sequence>